<evidence type="ECO:0000256" key="6">
    <source>
        <dbReference type="SAM" id="MobiDB-lite"/>
    </source>
</evidence>
<dbReference type="GO" id="GO:0005524">
    <property type="term" value="F:ATP binding"/>
    <property type="evidence" value="ECO:0007669"/>
    <property type="project" value="UniProtKB-KW"/>
</dbReference>
<keyword evidence="2" id="KW-0808">Transferase</keyword>
<dbReference type="GO" id="GO:0005634">
    <property type="term" value="C:nucleus"/>
    <property type="evidence" value="ECO:0007669"/>
    <property type="project" value="TreeGrafter"/>
</dbReference>
<feature type="compositionally biased region" description="Basic and acidic residues" evidence="6">
    <location>
        <begin position="315"/>
        <end position="326"/>
    </location>
</feature>
<evidence type="ECO:0000256" key="1">
    <source>
        <dbReference type="ARBA" id="ARBA00022603"/>
    </source>
</evidence>
<feature type="domain" description="SNF2 N-terminal" evidence="7">
    <location>
        <begin position="1296"/>
        <end position="1632"/>
    </location>
</feature>
<keyword evidence="1" id="KW-0489">Methyltransferase</keyword>
<dbReference type="SUPFAM" id="SSF53335">
    <property type="entry name" value="S-adenosyl-L-methionine-dependent methyltransferases"/>
    <property type="match status" value="1"/>
</dbReference>
<sequence length="2217" mass="249148">MRATWLRCRLVSSLCHSSRDFIMASANARKRKRVAGLSPTSSRQDDTTTNSPGRTDSSTERDQQIPPVSSRTRGGQARPACAAPNANSRAIPFRTITTRTSSQMSEGTDPVIPEDCCTHCLTRGGNAAYECHKDAGKELCTRCFRDKKKTCRLPTAEESVAIAARCLQCTRRGFKTCNGKTPCDTCTKHKTKHLCRKPSEKKEKLEKSTPEDTGEGRSRRGTRNRAPSSTSDSDFDELDETVHNDENEPVRYTSFAALMEAENKSQITDVGTRARRSCPRVSYTEQPLDIGALDQGQELYDDESDVYMVSTTDGESDKDTEPRLSEDEISTSGDDGSSETMLVEDDFSIEEDEHEVKPHKQTKGAHPVRIGKGIDQTLPPLSNIEACISDMTGKALELGLPAALGYLKGRPIKVATMCSGTESPLLALNEISKALEAAGHSPIHLNQEFSAEIEVFKQAFIERNFHPKILFRDVRDFIREPSTKATTAYGAEVDIPSGIDILVAGFVCKDLSRLNNQGKSLEDGGETGDTWLAVYTYAKRFRPSIVLLENVKATKATWEDVVRRWDNIGYEAEWTICDTKNYYLPQTRERMYMVAIKRSHFGKGVVKAATDWKKLMQKLERKCSSPYEAFLPDLSRESSGYSNPRSEPDWAMCKVRYDHIRSEKRLGILSPISRRSDNGTIMPPDFADHRFYNALSSRVWDAIDIAHLEASQKGYDSLYKMSIWDVSQNVDRFKTDLGIAPCLTPSGQDFASNRQFALSGSQLLLLQGMPLSRLLIANETQKELQNLAGNAMSTTVIGASLISAIISGHKAFQTTETLAGTQNSSPRLIDNSFDDAFDHFSLLSRRVLEPTTYEQLDIAELLEEAQASTCLCSCEGKQIMGKAAILTCSACGHSACTSCAGNPKHVYQKAISRNHRTQTPAEFIRRWRPRLPARLEVGFMDIARLACDKQIDDPIMSPYLKVISEAQISSQFLCLDEFCREHKLWKVKYSSPDATVELRLGHDAQWLVYIKCPSHLPGDSPVRDFLKNPIAHGLALETLFDTEWKARLPRTRIHQLNMSGSTERASSWRSRLGLPDYKEETVPATMNIHTDAPELMKISGEYEHLPRCGTACNSLYKKLSGESSMYLFLDPEPIGRPEHDSFVFSQDHSRKNYGDDRMTVARLDSSWRPWHMDDGCERLITTIVSDLWVPATIKMESAAAAFERAIKMRPDIFKLKAFKDSDQTRIQIGINIMSLIHRAQGRLLGHSSVSTSWRLLTDHFDLPSQPFAKFRLQSNSDDSTESHQIVVPPKYLLSGQMKSLAWMVTQELGTRMSISETEESVHSGLGWRVEARAEAVVCVRGGVLADQPSFGKTVTTIALIQSEFDQYTQEQLIQNNQELAAKLPELLESAATLVVCPPQIALQWRTELERFLDKDQFQWYNVVVVENFAQLTKLTIDDLLRSRVIVVAWDLFFDKEYISELADFTAMPEPTLVSTRAFDAWMTRATNEIPSQLVAYQTHAYKEFQEHTKDLIESRLQHADFKATIPIRIQHGSAYKSYSTTQSGAETINTSETKARSSTRTRLVPLLHLFRFNRVVIDEYHYLNDGRKVENAIKATAIKAIGSYKRWILSGTPALENFSDVNQIASFLGIRLGRHFFGDGIVSAGKKAAKLDQTDVESFLSQTEIMSRQWHQARHERAQEFLDKFVRQNEAELQDVACTERLLPVGLDTAHHAVYLELSQHLISQRMQIKRLNNKSSSDRTERLNDSLDNSSTAEEALLKSALLFETEEDGQSGLELLIEKRADQLASTKINIRNLLVRFEHLMLVEKKARKKKKATGEADIVELYGHFRHGIAQNDCLGDQEASQSVRSMLAEGRKDPCLNFSQLRGKDEKTRLQIAKQLLSQLKELCLELTHRTRSKRFIASLQDILQSATQETTYRCSSPSCKGVADVNEIFSIPHCGHTACQSCLETRSDDEGCVHPGCKARTNEGSLIPMANLGLNDSDNQAAGQSFGKKLDAIVQLVVKMPAADYGIVFAPNEETMRAVEKVLIHHLISYYSTRNKRIVSKAIEDFKANENPEGKKKLLVLNLASESAAGVNLTKANHVIFVSPLHAENQHNYESTMAQAIARSRRFGQKKTVHIYHVVALRTIDVDILEHRHRRCEAMLSVQSQSNTTWPELSTKKEKVRLVRGKHGELMLVPCSWLEDEHKRNLIDVNSAPERFTSLIDLSATFGREDE</sequence>
<evidence type="ECO:0000256" key="4">
    <source>
        <dbReference type="ARBA" id="ARBA00022801"/>
    </source>
</evidence>
<dbReference type="GO" id="GO:0006281">
    <property type="term" value="P:DNA repair"/>
    <property type="evidence" value="ECO:0007669"/>
    <property type="project" value="TreeGrafter"/>
</dbReference>
<protein>
    <recommendedName>
        <fullName evidence="7">SNF2 N-terminal domain-containing protein</fullName>
    </recommendedName>
</protein>
<evidence type="ECO:0000256" key="3">
    <source>
        <dbReference type="ARBA" id="ARBA00022741"/>
    </source>
</evidence>
<evidence type="ECO:0000256" key="5">
    <source>
        <dbReference type="ARBA" id="ARBA00022840"/>
    </source>
</evidence>
<evidence type="ECO:0000313" key="9">
    <source>
        <dbReference type="Proteomes" id="UP000265663"/>
    </source>
</evidence>
<dbReference type="Gene3D" id="3.40.50.150">
    <property type="entry name" value="Vaccinia Virus protein VP39"/>
    <property type="match status" value="1"/>
</dbReference>
<dbReference type="Gene3D" id="3.40.50.300">
    <property type="entry name" value="P-loop containing nucleotide triphosphate hydrolases"/>
    <property type="match status" value="1"/>
</dbReference>
<dbReference type="GO" id="GO:0008094">
    <property type="term" value="F:ATP-dependent activity, acting on DNA"/>
    <property type="evidence" value="ECO:0007669"/>
    <property type="project" value="TreeGrafter"/>
</dbReference>
<dbReference type="PANTHER" id="PTHR45626:SF26">
    <property type="entry name" value="FAMILY HELICASE, PUTATIVE (AFU_ORTHOLOGUE AFUA_2G09120)-RELATED"/>
    <property type="match status" value="1"/>
</dbReference>
<keyword evidence="5" id="KW-0067">ATP-binding</keyword>
<dbReference type="Pfam" id="PF00145">
    <property type="entry name" value="DNA_methylase"/>
    <property type="match status" value="1"/>
</dbReference>
<dbReference type="GO" id="GO:0016787">
    <property type="term" value="F:hydrolase activity"/>
    <property type="evidence" value="ECO:0007669"/>
    <property type="project" value="UniProtKB-KW"/>
</dbReference>
<feature type="region of interest" description="Disordered" evidence="6">
    <location>
        <begin position="197"/>
        <end position="248"/>
    </location>
</feature>
<dbReference type="InterPro" id="IPR027417">
    <property type="entry name" value="P-loop_NTPase"/>
</dbReference>
<dbReference type="InterPro" id="IPR029063">
    <property type="entry name" value="SAM-dependent_MTases_sf"/>
</dbReference>
<dbReference type="SUPFAM" id="SSF52540">
    <property type="entry name" value="P-loop containing nucleoside triphosphate hydrolases"/>
    <property type="match status" value="2"/>
</dbReference>
<keyword evidence="9" id="KW-1185">Reference proteome</keyword>
<dbReference type="EMBL" id="KE747818">
    <property type="protein sequence ID" value="RMZ69593.1"/>
    <property type="molecule type" value="Genomic_DNA"/>
</dbReference>
<dbReference type="InterPro" id="IPR049730">
    <property type="entry name" value="SNF2/RAD54-like_C"/>
</dbReference>
<dbReference type="Pfam" id="PF00176">
    <property type="entry name" value="SNF2-rel_dom"/>
    <property type="match status" value="1"/>
</dbReference>
<keyword evidence="4" id="KW-0378">Hydrolase</keyword>
<keyword evidence="3" id="KW-0547">Nucleotide-binding</keyword>
<dbReference type="InterPro" id="IPR050628">
    <property type="entry name" value="SNF2_RAD54_helicase_TF"/>
</dbReference>
<dbReference type="Gene3D" id="3.40.50.10810">
    <property type="entry name" value="Tandem AAA-ATPase domain"/>
    <property type="match status" value="2"/>
</dbReference>
<feature type="compositionally biased region" description="Basic and acidic residues" evidence="6">
    <location>
        <begin position="197"/>
        <end position="218"/>
    </location>
</feature>
<evidence type="ECO:0000259" key="7">
    <source>
        <dbReference type="Pfam" id="PF00176"/>
    </source>
</evidence>
<dbReference type="InterPro" id="IPR000330">
    <property type="entry name" value="SNF2_N"/>
</dbReference>
<reference evidence="8 9" key="1">
    <citation type="journal article" date="2014" name="PLoS ONE">
        <title>De novo Genome Assembly of the Fungal Plant Pathogen Pyrenophora semeniperda.</title>
        <authorList>
            <person name="Soliai M.M."/>
            <person name="Meyer S.E."/>
            <person name="Udall J.A."/>
            <person name="Elzinga D.E."/>
            <person name="Hermansen R.A."/>
            <person name="Bodily P.M."/>
            <person name="Hart A.A."/>
            <person name="Coleman C.E."/>
        </authorList>
    </citation>
    <scope>NUCLEOTIDE SEQUENCE [LARGE SCALE GENOMIC DNA]</scope>
    <source>
        <strain evidence="8 9">CCB06</strain>
        <tissue evidence="8">Mycelium</tissue>
    </source>
</reference>
<feature type="compositionally biased region" description="Polar residues" evidence="6">
    <location>
        <begin position="38"/>
        <end position="56"/>
    </location>
</feature>
<gene>
    <name evidence="8" type="ORF">GMOD_00006426</name>
</gene>
<dbReference type="GO" id="GO:0032259">
    <property type="term" value="P:methylation"/>
    <property type="evidence" value="ECO:0007669"/>
    <property type="project" value="UniProtKB-KW"/>
</dbReference>
<dbReference type="InterPro" id="IPR038718">
    <property type="entry name" value="SNF2-like_sf"/>
</dbReference>
<proteinExistence type="predicted"/>
<dbReference type="InterPro" id="IPR001525">
    <property type="entry name" value="C5_MeTfrase"/>
</dbReference>
<dbReference type="GO" id="GO:0008168">
    <property type="term" value="F:methyltransferase activity"/>
    <property type="evidence" value="ECO:0007669"/>
    <property type="project" value="UniProtKB-KW"/>
</dbReference>
<feature type="compositionally biased region" description="Polar residues" evidence="6">
    <location>
        <begin position="330"/>
        <end position="339"/>
    </location>
</feature>
<feature type="region of interest" description="Disordered" evidence="6">
    <location>
        <begin position="310"/>
        <end position="339"/>
    </location>
</feature>
<accession>A0A3M7M525</accession>
<dbReference type="PANTHER" id="PTHR45626">
    <property type="entry name" value="TRANSCRIPTION TERMINATION FACTOR 2-RELATED"/>
    <property type="match status" value="1"/>
</dbReference>
<feature type="region of interest" description="Disordered" evidence="6">
    <location>
        <begin position="29"/>
        <end position="84"/>
    </location>
</feature>
<organism evidence="8 9">
    <name type="scientific">Pyrenophora seminiperda CCB06</name>
    <dbReference type="NCBI Taxonomy" id="1302712"/>
    <lineage>
        <taxon>Eukaryota</taxon>
        <taxon>Fungi</taxon>
        <taxon>Dikarya</taxon>
        <taxon>Ascomycota</taxon>
        <taxon>Pezizomycotina</taxon>
        <taxon>Dothideomycetes</taxon>
        <taxon>Pleosporomycetidae</taxon>
        <taxon>Pleosporales</taxon>
        <taxon>Pleosporineae</taxon>
        <taxon>Pleosporaceae</taxon>
        <taxon>Pyrenophora</taxon>
    </lineage>
</organism>
<dbReference type="CDD" id="cd18793">
    <property type="entry name" value="SF2_C_SNF"/>
    <property type="match status" value="1"/>
</dbReference>
<dbReference type="Proteomes" id="UP000265663">
    <property type="component" value="Unassembled WGS sequence"/>
</dbReference>
<evidence type="ECO:0000313" key="8">
    <source>
        <dbReference type="EMBL" id="RMZ69593.1"/>
    </source>
</evidence>
<name>A0A3M7M525_9PLEO</name>
<dbReference type="OrthoDB" id="423221at2759"/>
<evidence type="ECO:0000256" key="2">
    <source>
        <dbReference type="ARBA" id="ARBA00022679"/>
    </source>
</evidence>